<feature type="signal peptide" evidence="4">
    <location>
        <begin position="1"/>
        <end position="20"/>
    </location>
</feature>
<dbReference type="SUPFAM" id="SSF52833">
    <property type="entry name" value="Thioredoxin-like"/>
    <property type="match status" value="1"/>
</dbReference>
<dbReference type="PANTHER" id="PTHR12151">
    <property type="entry name" value="ELECTRON TRANSPORT PROTIN SCO1/SENC FAMILY MEMBER"/>
    <property type="match status" value="1"/>
</dbReference>
<dbReference type="Pfam" id="PF02630">
    <property type="entry name" value="SCO1-SenC"/>
    <property type="match status" value="1"/>
</dbReference>
<comment type="similarity">
    <text evidence="1">Belongs to the SCO1/2 family.</text>
</comment>
<dbReference type="RefSeq" id="WP_338669618.1">
    <property type="nucleotide sequence ID" value="NZ_CP146609.1"/>
</dbReference>
<dbReference type="PANTHER" id="PTHR12151:SF8">
    <property type="entry name" value="THIOREDOXIN DOMAIN-CONTAINING PROTEIN"/>
    <property type="match status" value="1"/>
</dbReference>
<evidence type="ECO:0000256" key="3">
    <source>
        <dbReference type="SAM" id="Phobius"/>
    </source>
</evidence>
<feature type="region of interest" description="Disordered" evidence="2">
    <location>
        <begin position="34"/>
        <end position="166"/>
    </location>
</feature>
<feature type="compositionally biased region" description="Basic and acidic residues" evidence="2">
    <location>
        <begin position="34"/>
        <end position="51"/>
    </location>
</feature>
<keyword evidence="3" id="KW-0812">Transmembrane</keyword>
<dbReference type="Proteomes" id="UP001385389">
    <property type="component" value="Chromosome"/>
</dbReference>
<sequence length="414" mass="43989">MRNLIPLLMLVALLAVPCRAAGGDDGVEKGVEAARESLERAGPEVDGRDLGSPDQGSPELDRRGGPDLDDLAKPGMGSPELDGLNMDGRAVERLGGPDMGSPQLDEPATPDRDGPVMDGPGMDGPGMEGHGMDGPGMEGHGMDGPGMEGHGMDGPGMEGHGMGDRSMNEPHDHAKMMAEAEKADLPVGIEEHLGAMLPDVPFTDSEGNRVTLPELADAPILLLPIYYRCPDVCSLLQGSVASILPEVKLTPGKELKVVSLSFDPHETVKDAARAKRNYTAIAGDAFPAKYWTFLTGDEASIDATLKAIGYTVRKQGGLWAHPVAAIALAPGGKVVRYLYGSSFLPFDITMAGTEAARGQTGLSVKRLLSFCYNYDPQGRRYVFDILRVSGYTIVGFVVVFLGWLLLGGKKKKRR</sequence>
<gene>
    <name evidence="5" type="ORF">V8V93_06850</name>
</gene>
<keyword evidence="4" id="KW-0732">Signal</keyword>
<evidence type="ECO:0000313" key="5">
    <source>
        <dbReference type="EMBL" id="WWX23922.1"/>
    </source>
</evidence>
<feature type="compositionally biased region" description="Basic and acidic residues" evidence="2">
    <location>
        <begin position="59"/>
        <end position="72"/>
    </location>
</feature>
<reference evidence="5 6" key="1">
    <citation type="submission" date="2024-03" db="EMBL/GenBank/DDBJ databases">
        <title>Phenotype and Genome Characterization of a Sulfate-Reducing Bacterium Pseudodesulfovibrio sp. strain 5S69, isolated from Petroleum Reservoir in Tatarstan (Russia).</title>
        <authorList>
            <person name="Bidzhieva S.K."/>
            <person name="Kadnikov V."/>
            <person name="Tourova T.P."/>
            <person name="Samigullina S.R."/>
            <person name="Sokolova D.S."/>
            <person name="Poltaraus A.B."/>
            <person name="Avtukh A.N."/>
            <person name="Tereshina V.M."/>
            <person name="Mardanov A.V."/>
            <person name="Nazina T.N."/>
        </authorList>
    </citation>
    <scope>NUCLEOTIDE SEQUENCE [LARGE SCALE GENOMIC DNA]</scope>
    <source>
        <strain evidence="5 6">5S69</strain>
    </source>
</reference>
<evidence type="ECO:0000256" key="4">
    <source>
        <dbReference type="SAM" id="SignalP"/>
    </source>
</evidence>
<dbReference type="CDD" id="cd02968">
    <property type="entry name" value="SCO"/>
    <property type="match status" value="1"/>
</dbReference>
<keyword evidence="3" id="KW-0472">Membrane</keyword>
<feature type="compositionally biased region" description="Gly residues" evidence="2">
    <location>
        <begin position="121"/>
        <end position="160"/>
    </location>
</feature>
<evidence type="ECO:0000313" key="6">
    <source>
        <dbReference type="Proteomes" id="UP001385389"/>
    </source>
</evidence>
<name>A0ABZ2IYZ3_9BACT</name>
<keyword evidence="6" id="KW-1185">Reference proteome</keyword>
<accession>A0ABZ2IYZ3</accession>
<protein>
    <submittedName>
        <fullName evidence="5">SCO family protein</fullName>
    </submittedName>
</protein>
<proteinExistence type="inferred from homology"/>
<dbReference type="InterPro" id="IPR036249">
    <property type="entry name" value="Thioredoxin-like_sf"/>
</dbReference>
<organism evidence="5 6">
    <name type="scientific">Pseudodesulfovibrio methanolicus</name>
    <dbReference type="NCBI Taxonomy" id="3126690"/>
    <lineage>
        <taxon>Bacteria</taxon>
        <taxon>Pseudomonadati</taxon>
        <taxon>Thermodesulfobacteriota</taxon>
        <taxon>Desulfovibrionia</taxon>
        <taxon>Desulfovibrionales</taxon>
        <taxon>Desulfovibrionaceae</taxon>
    </lineage>
</organism>
<dbReference type="InterPro" id="IPR003782">
    <property type="entry name" value="SCO1/SenC"/>
</dbReference>
<evidence type="ECO:0000256" key="2">
    <source>
        <dbReference type="SAM" id="MobiDB-lite"/>
    </source>
</evidence>
<feature type="transmembrane region" description="Helical" evidence="3">
    <location>
        <begin position="388"/>
        <end position="406"/>
    </location>
</feature>
<feature type="chain" id="PRO_5045899336" evidence="4">
    <location>
        <begin position="21"/>
        <end position="414"/>
    </location>
</feature>
<dbReference type="Gene3D" id="3.40.30.10">
    <property type="entry name" value="Glutaredoxin"/>
    <property type="match status" value="1"/>
</dbReference>
<dbReference type="EMBL" id="CP146609">
    <property type="protein sequence ID" value="WWX23922.1"/>
    <property type="molecule type" value="Genomic_DNA"/>
</dbReference>
<keyword evidence="3" id="KW-1133">Transmembrane helix</keyword>
<evidence type="ECO:0000256" key="1">
    <source>
        <dbReference type="ARBA" id="ARBA00010996"/>
    </source>
</evidence>